<dbReference type="AlphaFoldDB" id="A0A934IBM0"/>
<feature type="compositionally biased region" description="Acidic residues" evidence="1">
    <location>
        <begin position="106"/>
        <end position="118"/>
    </location>
</feature>
<feature type="compositionally biased region" description="Basic and acidic residues" evidence="1">
    <location>
        <begin position="92"/>
        <end position="105"/>
    </location>
</feature>
<accession>A0A934IBM0</accession>
<comment type="caution">
    <text evidence="2">The sequence shown here is derived from an EMBL/GenBank/DDBJ whole genome shotgun (WGS) entry which is preliminary data.</text>
</comment>
<dbReference type="Proteomes" id="UP000642488">
    <property type="component" value="Unassembled WGS sequence"/>
</dbReference>
<feature type="region of interest" description="Disordered" evidence="1">
    <location>
        <begin position="66"/>
        <end position="118"/>
    </location>
</feature>
<evidence type="ECO:0000256" key="1">
    <source>
        <dbReference type="SAM" id="MobiDB-lite"/>
    </source>
</evidence>
<dbReference type="RefSeq" id="WP_198917306.1">
    <property type="nucleotide sequence ID" value="NZ_JAEKPD010000016.1"/>
</dbReference>
<protein>
    <submittedName>
        <fullName evidence="2">Uncharacterized protein</fullName>
    </submittedName>
</protein>
<name>A0A934IBM0_9RHOB</name>
<gene>
    <name evidence="2" type="ORF">ILP92_15410</name>
</gene>
<evidence type="ECO:0000313" key="3">
    <source>
        <dbReference type="Proteomes" id="UP000642488"/>
    </source>
</evidence>
<feature type="compositionally biased region" description="Low complexity" evidence="1">
    <location>
        <begin position="257"/>
        <end position="269"/>
    </location>
</feature>
<proteinExistence type="predicted"/>
<sequence>MIYGFLTVVVAIAVLAATDLNPVRKLLANRRAAKAETDEDLAVALEGADPDADDETDPVMSAVERAIGPEDLDDEADDPAPYHLRDEDPEDAHDSLAADEGREMDKGDDEDFADEDFADEDDGFDIENLFDAEVLNPGPDDRFGRSGQDAVAVEAASSEPIHNNTVDLFSSGTRVDRDTSPPVIDDYDPSEDQLVVVFDSDTTPEPEISIDPVTGSADVFVLLNGQPVMLVRNAPDLAAEDIELIETDLAEDDADHAAGPSAMDAAAAA</sequence>
<organism evidence="2 3">
    <name type="scientific">Palleronia pontilimi</name>
    <dbReference type="NCBI Taxonomy" id="1964209"/>
    <lineage>
        <taxon>Bacteria</taxon>
        <taxon>Pseudomonadati</taxon>
        <taxon>Pseudomonadota</taxon>
        <taxon>Alphaproteobacteria</taxon>
        <taxon>Rhodobacterales</taxon>
        <taxon>Roseobacteraceae</taxon>
        <taxon>Palleronia</taxon>
    </lineage>
</organism>
<feature type="region of interest" description="Disordered" evidence="1">
    <location>
        <begin position="250"/>
        <end position="269"/>
    </location>
</feature>
<reference evidence="2" key="1">
    <citation type="submission" date="2020-12" db="EMBL/GenBank/DDBJ databases">
        <title>Bacterial taxonomy.</title>
        <authorList>
            <person name="Pan X."/>
        </authorList>
    </citation>
    <scope>NUCLEOTIDE SEQUENCE</scope>
    <source>
        <strain evidence="2">KCTC 52957</strain>
    </source>
</reference>
<evidence type="ECO:0000313" key="2">
    <source>
        <dbReference type="EMBL" id="MBJ3764138.1"/>
    </source>
</evidence>
<dbReference type="EMBL" id="JAEKPD010000016">
    <property type="protein sequence ID" value="MBJ3764138.1"/>
    <property type="molecule type" value="Genomic_DNA"/>
</dbReference>
<keyword evidence="3" id="KW-1185">Reference proteome</keyword>